<protein>
    <recommendedName>
        <fullName evidence="4">Pectate lyase superfamily protein domain-containing protein</fullName>
    </recommendedName>
</protein>
<evidence type="ECO:0000313" key="2">
    <source>
        <dbReference type="EMBL" id="GJE07080.1"/>
    </source>
</evidence>
<evidence type="ECO:0000256" key="1">
    <source>
        <dbReference type="SAM" id="MobiDB-lite"/>
    </source>
</evidence>
<dbReference type="Gene3D" id="2.160.20.10">
    <property type="entry name" value="Single-stranded right-handed beta-helix, Pectin lyase-like"/>
    <property type="match status" value="1"/>
</dbReference>
<gene>
    <name evidence="2" type="ORF">AOPFMNJM_2404</name>
</gene>
<dbReference type="InterPro" id="IPR011050">
    <property type="entry name" value="Pectin_lyase_fold/virulence"/>
</dbReference>
<reference evidence="2" key="1">
    <citation type="journal article" date="2021" name="Front. Microbiol.">
        <title>Comprehensive Comparative Genomics and Phenotyping of Methylobacterium Species.</title>
        <authorList>
            <person name="Alessa O."/>
            <person name="Ogura Y."/>
            <person name="Fujitani Y."/>
            <person name="Takami H."/>
            <person name="Hayashi T."/>
            <person name="Sahin N."/>
            <person name="Tani A."/>
        </authorList>
    </citation>
    <scope>NUCLEOTIDE SEQUENCE</scope>
    <source>
        <strain evidence="2">LMG 23639</strain>
    </source>
</reference>
<accession>A0ABQ4SV51</accession>
<reference evidence="2" key="2">
    <citation type="submission" date="2021-08" db="EMBL/GenBank/DDBJ databases">
        <authorList>
            <person name="Tani A."/>
            <person name="Ola A."/>
            <person name="Ogura Y."/>
            <person name="Katsura K."/>
            <person name="Hayashi T."/>
        </authorList>
    </citation>
    <scope>NUCLEOTIDE SEQUENCE</scope>
    <source>
        <strain evidence="2">LMG 23639</strain>
    </source>
</reference>
<evidence type="ECO:0000313" key="3">
    <source>
        <dbReference type="Proteomes" id="UP001055102"/>
    </source>
</evidence>
<sequence>MEAISTGRSAPRFFTESAGPEGEYSSMGLQGTPDGGGLTGEAAPHSASSTAADTSQFVLKTGDTMTGALGAGDTTTIGTVGFVANASNHPSGSKRASIIVGNYQIGQDLNIDGTKDFYLYSFDRNSVPIRIDTNDVMALSQRPTFAGAVPWDSANFTPSGGPAYIDLYAKFGVRADGTDQSGKINAALSFLGSLIQARGWAGGIAVLPPGRIVISNTLTIPSGVHLKGAGRNITWLRATMNAPAVYVGPSTLFATASDFSVAFADEDADAPASFDATCFKICGNNGNYYNIGGYMCGVFFYAYGGNNNLILNFIGNMYRMGGILNEGLTTQNPDGSYKGAIDNFFVQGRLECYNTTDWAQYGSVRCINNCEGFNLDHVNCLGGRYGLITDSVANVHGRRPQFMTFSNSMFDSHEQGSLLENSNAIRFSQCWFAGSGVHVPTADKPGHNPNHIPYPGLRIGGGCKDITLVSGWVNSHSGPGVLVVNGATDISFVGVTFAAVGLFGDANCIDCYGGYVIINSCRFYHDLAGIGDGYPGGTYNVVVRGSANNVIMSGNISRGCQHAQQSTNNIVYDNNLGSWTNP</sequence>
<dbReference type="InterPro" id="IPR012334">
    <property type="entry name" value="Pectin_lyas_fold"/>
</dbReference>
<dbReference type="EMBL" id="BPQR01000040">
    <property type="protein sequence ID" value="GJE07080.1"/>
    <property type="molecule type" value="Genomic_DNA"/>
</dbReference>
<dbReference type="SUPFAM" id="SSF51126">
    <property type="entry name" value="Pectin lyase-like"/>
    <property type="match status" value="1"/>
</dbReference>
<evidence type="ECO:0008006" key="4">
    <source>
        <dbReference type="Google" id="ProtNLM"/>
    </source>
</evidence>
<dbReference type="RefSeq" id="WP_238276080.1">
    <property type="nucleotide sequence ID" value="NZ_BPQR01000040.1"/>
</dbReference>
<dbReference type="Proteomes" id="UP001055102">
    <property type="component" value="Unassembled WGS sequence"/>
</dbReference>
<proteinExistence type="predicted"/>
<feature type="region of interest" description="Disordered" evidence="1">
    <location>
        <begin position="1"/>
        <end position="51"/>
    </location>
</feature>
<organism evidence="2 3">
    <name type="scientific">Methylobacterium jeotgali</name>
    <dbReference type="NCBI Taxonomy" id="381630"/>
    <lineage>
        <taxon>Bacteria</taxon>
        <taxon>Pseudomonadati</taxon>
        <taxon>Pseudomonadota</taxon>
        <taxon>Alphaproteobacteria</taxon>
        <taxon>Hyphomicrobiales</taxon>
        <taxon>Methylobacteriaceae</taxon>
        <taxon>Methylobacterium</taxon>
    </lineage>
</organism>
<keyword evidence="3" id="KW-1185">Reference proteome</keyword>
<name>A0ABQ4SV51_9HYPH</name>
<comment type="caution">
    <text evidence="2">The sequence shown here is derived from an EMBL/GenBank/DDBJ whole genome shotgun (WGS) entry which is preliminary data.</text>
</comment>